<dbReference type="RefSeq" id="WP_177717400.1">
    <property type="nucleotide sequence ID" value="NZ_JACRSQ010000003.1"/>
</dbReference>
<evidence type="ECO:0000313" key="3">
    <source>
        <dbReference type="Proteomes" id="UP000657006"/>
    </source>
</evidence>
<evidence type="ECO:0000313" key="2">
    <source>
        <dbReference type="EMBL" id="MBC8542678.1"/>
    </source>
</evidence>
<keyword evidence="1" id="KW-0472">Membrane</keyword>
<keyword evidence="1" id="KW-0812">Transmembrane</keyword>
<dbReference type="Proteomes" id="UP000657006">
    <property type="component" value="Unassembled WGS sequence"/>
</dbReference>
<dbReference type="AlphaFoldDB" id="A0A926DPA3"/>
<organism evidence="2 3">
    <name type="scientific">Bianquea renquensis</name>
    <dbReference type="NCBI Taxonomy" id="2763661"/>
    <lineage>
        <taxon>Bacteria</taxon>
        <taxon>Bacillati</taxon>
        <taxon>Bacillota</taxon>
        <taxon>Clostridia</taxon>
        <taxon>Eubacteriales</taxon>
        <taxon>Bianqueaceae</taxon>
        <taxon>Bianquea</taxon>
    </lineage>
</organism>
<proteinExistence type="predicted"/>
<feature type="transmembrane region" description="Helical" evidence="1">
    <location>
        <begin position="21"/>
        <end position="47"/>
    </location>
</feature>
<sequence>MDNEKETLRKQSMQATTKLSLFLTLLLLCFEIAFCFLSIRFILFSWIPLLPLIHILKRKVFFKNAQFCYGEIIEAAAGDSDDVCMSTKIRFIDSNSNKVYETWVYEHWGDFDEERKKAIDAFYKNGAERIGKKVPVFYKIKNPNKNIVLIDAV</sequence>
<comment type="caution">
    <text evidence="2">The sequence shown here is derived from an EMBL/GenBank/DDBJ whole genome shotgun (WGS) entry which is preliminary data.</text>
</comment>
<evidence type="ECO:0000256" key="1">
    <source>
        <dbReference type="SAM" id="Phobius"/>
    </source>
</evidence>
<accession>A0A926DPA3</accession>
<reference evidence="2" key="1">
    <citation type="submission" date="2020-08" db="EMBL/GenBank/DDBJ databases">
        <title>Genome public.</title>
        <authorList>
            <person name="Liu C."/>
            <person name="Sun Q."/>
        </authorList>
    </citation>
    <scope>NUCLEOTIDE SEQUENCE</scope>
    <source>
        <strain evidence="2">NSJ-32</strain>
    </source>
</reference>
<name>A0A926DPA3_9FIRM</name>
<gene>
    <name evidence="2" type="ORF">H8730_03835</name>
</gene>
<protein>
    <submittedName>
        <fullName evidence="2">Uncharacterized protein</fullName>
    </submittedName>
</protein>
<keyword evidence="3" id="KW-1185">Reference proteome</keyword>
<dbReference type="EMBL" id="JACRSQ010000003">
    <property type="protein sequence ID" value="MBC8542678.1"/>
    <property type="molecule type" value="Genomic_DNA"/>
</dbReference>
<keyword evidence="1" id="KW-1133">Transmembrane helix</keyword>